<gene>
    <name evidence="2" type="ORF">M408DRAFT_326331</name>
</gene>
<feature type="compositionally biased region" description="Low complexity" evidence="1">
    <location>
        <begin position="648"/>
        <end position="659"/>
    </location>
</feature>
<feature type="region of interest" description="Disordered" evidence="1">
    <location>
        <begin position="734"/>
        <end position="759"/>
    </location>
</feature>
<dbReference type="GO" id="GO:0035091">
    <property type="term" value="F:phosphatidylinositol binding"/>
    <property type="evidence" value="ECO:0007669"/>
    <property type="project" value="InterPro"/>
</dbReference>
<feature type="compositionally biased region" description="Basic and acidic residues" evidence="1">
    <location>
        <begin position="400"/>
        <end position="410"/>
    </location>
</feature>
<feature type="compositionally biased region" description="Basic and acidic residues" evidence="1">
    <location>
        <begin position="617"/>
        <end position="626"/>
    </location>
</feature>
<organism evidence="2 3">
    <name type="scientific">Serendipita vermifera MAFF 305830</name>
    <dbReference type="NCBI Taxonomy" id="933852"/>
    <lineage>
        <taxon>Eukaryota</taxon>
        <taxon>Fungi</taxon>
        <taxon>Dikarya</taxon>
        <taxon>Basidiomycota</taxon>
        <taxon>Agaricomycotina</taxon>
        <taxon>Agaricomycetes</taxon>
        <taxon>Sebacinales</taxon>
        <taxon>Serendipitaceae</taxon>
        <taxon>Serendipita</taxon>
    </lineage>
</organism>
<sequence length="1022" mass="111240">MADFPLPMSEAFLGTLDNPAISQSYRKAVIRPAPSEFTVELYSPKKLGANFHYGMRVIPSEVPSSPVQSSARSSRSSKSAKYKEYDIFRRWEDCLDFQRTLELEYESISRRRRKGQPAFNHHAKNTLYPSQRAASFDSLPAGPDPSSIATDVHEYIPKLSKKSTLFRTNNTTVSQRGEEFKAMIEALLDENAHSTIQELRTVPLVRDFFALWRRDKEAERRSMKASAVMTAPPLPENTKAVSSPPGVNVPKKSPTLDHLADFLHTPNPVPKSPKPPARNSFAPPRNSAIRPHTANPGGETSFQNMRPLISHPFNANYDNQFHASPVNSYLTPPAGAHRPGRSSTVPNLENGFIGGRMEPLSDSESRAKEPLLLRSIRDNNGVHRVPGRQVSTPELPRSNQLERRSSRDLLSRNVDAKVPANVVVPMPVFMLSQRTVSQPGGVRRATLRETAEESVDQQPKPTRDFPFDHPPESPPVTPGVAGVGVGRTGGRHLSSLAIMDPEMYQTLSAQQTQQQVPWTPPTPMGVEASPVVPRARKTPPIIDSGNRSARFFVDDPTAGMVDVAGGPPPRSPISALMGMESPYEYISQFEQVAGTRHAHAMKLGKPPAGRAPPPTKPHLDISDHGHNYSVSTTSGASVPGFSSPNATSSISSQGSPLSSTNAQRYRSRASLGSVAEQRRLSLDSLVASDFELPYLSRNISTPQFTQKNKSADGVYTALNNLSAPSSTALLRGRASYSSQETDSTGFGLEDNSSSYAPARLPPSKAAVIATKTSPPPRPPRSALRNSSQFSAGVIHRLNESLAASQLQGEPAGDSHEFIDSYFTTPQLPHAALDPPTPTHMAQNPRESANSTLANIAQYYLNDKHESTLQPISPSGTDFATASLPPTPINGTFDSQGFNAPILRNPSQNPASSNVGVVSIKAVHAQSETIVLFKISRHGTTLSDLRSKIIRKFRETEGLDLPGFILKYLPPRSDHGFIPNPTGRKRSTSVTSTSDISVLSSLDTESEWQRALAGSNKIIIRIL</sequence>
<reference evidence="2 3" key="1">
    <citation type="submission" date="2014-04" db="EMBL/GenBank/DDBJ databases">
        <authorList>
            <consortium name="DOE Joint Genome Institute"/>
            <person name="Kuo A."/>
            <person name="Zuccaro A."/>
            <person name="Kohler A."/>
            <person name="Nagy L.G."/>
            <person name="Floudas D."/>
            <person name="Copeland A."/>
            <person name="Barry K.W."/>
            <person name="Cichocki N."/>
            <person name="Veneault-Fourrey C."/>
            <person name="LaButti K."/>
            <person name="Lindquist E.A."/>
            <person name="Lipzen A."/>
            <person name="Lundell T."/>
            <person name="Morin E."/>
            <person name="Murat C."/>
            <person name="Sun H."/>
            <person name="Tunlid A."/>
            <person name="Henrissat B."/>
            <person name="Grigoriev I.V."/>
            <person name="Hibbett D.S."/>
            <person name="Martin F."/>
            <person name="Nordberg H.P."/>
            <person name="Cantor M.N."/>
            <person name="Hua S.X."/>
        </authorList>
    </citation>
    <scope>NUCLEOTIDE SEQUENCE [LARGE SCALE GENOMIC DNA]</scope>
    <source>
        <strain evidence="2 3">MAFF 305830</strain>
    </source>
</reference>
<keyword evidence="3" id="KW-1185">Reference proteome</keyword>
<feature type="region of interest" description="Disordered" evidence="1">
    <location>
        <begin position="437"/>
        <end position="477"/>
    </location>
</feature>
<feature type="compositionally biased region" description="Polar residues" evidence="1">
    <location>
        <begin position="735"/>
        <end position="755"/>
    </location>
</feature>
<feature type="region of interest" description="Disordered" evidence="1">
    <location>
        <begin position="377"/>
        <end position="412"/>
    </location>
</feature>
<accession>A0A0C3BNM5</accession>
<dbReference type="Proteomes" id="UP000054097">
    <property type="component" value="Unassembled WGS sequence"/>
</dbReference>
<dbReference type="HOGENOM" id="CLU_295798_0_0_1"/>
<dbReference type="InterPro" id="IPR036871">
    <property type="entry name" value="PX_dom_sf"/>
</dbReference>
<dbReference type="Gene3D" id="3.30.1520.10">
    <property type="entry name" value="Phox-like domain"/>
    <property type="match status" value="1"/>
</dbReference>
<proteinExistence type="predicted"/>
<feature type="region of interest" description="Disordered" evidence="1">
    <location>
        <begin position="265"/>
        <end position="300"/>
    </location>
</feature>
<name>A0A0C3BNM5_SERVB</name>
<dbReference type="EMBL" id="KN824278">
    <property type="protein sequence ID" value="KIM33679.1"/>
    <property type="molecule type" value="Genomic_DNA"/>
</dbReference>
<evidence type="ECO:0000313" key="3">
    <source>
        <dbReference type="Proteomes" id="UP000054097"/>
    </source>
</evidence>
<feature type="compositionally biased region" description="Polar residues" evidence="1">
    <location>
        <begin position="628"/>
        <end position="647"/>
    </location>
</feature>
<dbReference type="STRING" id="933852.A0A0C3BNM5"/>
<dbReference type="AlphaFoldDB" id="A0A0C3BNM5"/>
<feature type="compositionally biased region" description="Basic and acidic residues" evidence="1">
    <location>
        <begin position="461"/>
        <end position="471"/>
    </location>
</feature>
<reference evidence="3" key="2">
    <citation type="submission" date="2015-01" db="EMBL/GenBank/DDBJ databases">
        <title>Evolutionary Origins and Diversification of the Mycorrhizal Mutualists.</title>
        <authorList>
            <consortium name="DOE Joint Genome Institute"/>
            <consortium name="Mycorrhizal Genomics Consortium"/>
            <person name="Kohler A."/>
            <person name="Kuo A."/>
            <person name="Nagy L.G."/>
            <person name="Floudas D."/>
            <person name="Copeland A."/>
            <person name="Barry K.W."/>
            <person name="Cichocki N."/>
            <person name="Veneault-Fourrey C."/>
            <person name="LaButti K."/>
            <person name="Lindquist E.A."/>
            <person name="Lipzen A."/>
            <person name="Lundell T."/>
            <person name="Morin E."/>
            <person name="Murat C."/>
            <person name="Riley R."/>
            <person name="Ohm R."/>
            <person name="Sun H."/>
            <person name="Tunlid A."/>
            <person name="Henrissat B."/>
            <person name="Grigoriev I.V."/>
            <person name="Hibbett D.S."/>
            <person name="Martin F."/>
        </authorList>
    </citation>
    <scope>NUCLEOTIDE SEQUENCE [LARGE SCALE GENOMIC DNA]</scope>
    <source>
        <strain evidence="3">MAFF 305830</strain>
    </source>
</reference>
<feature type="compositionally biased region" description="Pro residues" evidence="1">
    <location>
        <begin position="267"/>
        <end position="276"/>
    </location>
</feature>
<dbReference type="OrthoDB" id="3244370at2759"/>
<feature type="region of interest" description="Disordered" evidence="1">
    <location>
        <begin position="596"/>
        <end position="664"/>
    </location>
</feature>
<evidence type="ECO:0000256" key="1">
    <source>
        <dbReference type="SAM" id="MobiDB-lite"/>
    </source>
</evidence>
<evidence type="ECO:0008006" key="4">
    <source>
        <dbReference type="Google" id="ProtNLM"/>
    </source>
</evidence>
<evidence type="ECO:0000313" key="2">
    <source>
        <dbReference type="EMBL" id="KIM33679.1"/>
    </source>
</evidence>
<protein>
    <recommendedName>
        <fullName evidence="4">PX domain-containing protein</fullName>
    </recommendedName>
</protein>